<name>A0ACB9NMC5_BAUVA</name>
<evidence type="ECO:0000313" key="1">
    <source>
        <dbReference type="EMBL" id="KAI4335900.1"/>
    </source>
</evidence>
<accession>A0ACB9NMC5</accession>
<reference evidence="1 2" key="1">
    <citation type="journal article" date="2022" name="DNA Res.">
        <title>Chromosomal-level genome assembly of the orchid tree Bauhinia variegata (Leguminosae; Cercidoideae) supports the allotetraploid origin hypothesis of Bauhinia.</title>
        <authorList>
            <person name="Zhong Y."/>
            <person name="Chen Y."/>
            <person name="Zheng D."/>
            <person name="Pang J."/>
            <person name="Liu Y."/>
            <person name="Luo S."/>
            <person name="Meng S."/>
            <person name="Qian L."/>
            <person name="Wei D."/>
            <person name="Dai S."/>
            <person name="Zhou R."/>
        </authorList>
    </citation>
    <scope>NUCLEOTIDE SEQUENCE [LARGE SCALE GENOMIC DNA]</scope>
    <source>
        <strain evidence="1">BV-YZ2020</strain>
    </source>
</reference>
<keyword evidence="2" id="KW-1185">Reference proteome</keyword>
<protein>
    <submittedName>
        <fullName evidence="1">Uncharacterized protein</fullName>
    </submittedName>
</protein>
<proteinExistence type="predicted"/>
<dbReference type="EMBL" id="CM039431">
    <property type="protein sequence ID" value="KAI4335900.1"/>
    <property type="molecule type" value="Genomic_DNA"/>
</dbReference>
<gene>
    <name evidence="1" type="ORF">L6164_014497</name>
</gene>
<sequence>MVPISSKQAFMVPAASAAKEKPPRPAGTTSENASKKVRFCNPGSVQGDSMESLKKMPSVRTTGDGPYGRRIEGILYKYVKDEVWIVCVCHGRFFSPAGFVKHAGGRDVENPMRRITVCPGSF</sequence>
<organism evidence="1 2">
    <name type="scientific">Bauhinia variegata</name>
    <name type="common">Purple orchid tree</name>
    <name type="synonym">Phanera variegata</name>
    <dbReference type="NCBI Taxonomy" id="167791"/>
    <lineage>
        <taxon>Eukaryota</taxon>
        <taxon>Viridiplantae</taxon>
        <taxon>Streptophyta</taxon>
        <taxon>Embryophyta</taxon>
        <taxon>Tracheophyta</taxon>
        <taxon>Spermatophyta</taxon>
        <taxon>Magnoliopsida</taxon>
        <taxon>eudicotyledons</taxon>
        <taxon>Gunneridae</taxon>
        <taxon>Pentapetalae</taxon>
        <taxon>rosids</taxon>
        <taxon>fabids</taxon>
        <taxon>Fabales</taxon>
        <taxon>Fabaceae</taxon>
        <taxon>Cercidoideae</taxon>
        <taxon>Cercideae</taxon>
        <taxon>Bauhiniinae</taxon>
        <taxon>Bauhinia</taxon>
    </lineage>
</organism>
<comment type="caution">
    <text evidence="1">The sequence shown here is derived from an EMBL/GenBank/DDBJ whole genome shotgun (WGS) entry which is preliminary data.</text>
</comment>
<evidence type="ECO:0000313" key="2">
    <source>
        <dbReference type="Proteomes" id="UP000828941"/>
    </source>
</evidence>
<dbReference type="Proteomes" id="UP000828941">
    <property type="component" value="Chromosome 6"/>
</dbReference>